<gene>
    <name evidence="10" type="ORF">N1F79_19480</name>
</gene>
<feature type="signal peptide" evidence="8">
    <location>
        <begin position="1"/>
        <end position="19"/>
    </location>
</feature>
<dbReference type="NCBIfam" id="TIGR04056">
    <property type="entry name" value="OMP_RagA_SusC"/>
    <property type="match status" value="1"/>
</dbReference>
<evidence type="ECO:0000256" key="8">
    <source>
        <dbReference type="SAM" id="SignalP"/>
    </source>
</evidence>
<dbReference type="EMBL" id="JAODOP010000004">
    <property type="protein sequence ID" value="MEF3835315.1"/>
    <property type="molecule type" value="Genomic_DNA"/>
</dbReference>
<dbReference type="InterPro" id="IPR023996">
    <property type="entry name" value="TonB-dep_OMP_SusC/RagA"/>
</dbReference>
<evidence type="ECO:0000256" key="3">
    <source>
        <dbReference type="ARBA" id="ARBA00022452"/>
    </source>
</evidence>
<dbReference type="InterPro" id="IPR036942">
    <property type="entry name" value="Beta-barrel_TonB_sf"/>
</dbReference>
<dbReference type="Gene3D" id="2.60.40.1120">
    <property type="entry name" value="Carboxypeptidase-like, regulatory domain"/>
    <property type="match status" value="1"/>
</dbReference>
<keyword evidence="5 7" id="KW-0472">Membrane</keyword>
<dbReference type="Pfam" id="PF13715">
    <property type="entry name" value="CarbopepD_reg_2"/>
    <property type="match status" value="1"/>
</dbReference>
<evidence type="ECO:0000259" key="9">
    <source>
        <dbReference type="Pfam" id="PF07715"/>
    </source>
</evidence>
<evidence type="ECO:0000256" key="6">
    <source>
        <dbReference type="ARBA" id="ARBA00023237"/>
    </source>
</evidence>
<dbReference type="Gene3D" id="2.40.170.20">
    <property type="entry name" value="TonB-dependent receptor, beta-barrel domain"/>
    <property type="match status" value="1"/>
</dbReference>
<dbReference type="InterPro" id="IPR023997">
    <property type="entry name" value="TonB-dep_OMP_SusC/RagA_CS"/>
</dbReference>
<sequence>MKKLLFMTVALLSLSFSYSQEGTISGTVTDSKTGIPLPGVSVYLKQNKALGVATDFDGAFKLKNVNSESIIVLSLMGYQTKEVTVGQNTVLNITMAEDLTELDAIVLIGYQKVHKRDVTGAVSSVRSDDLESIPVLNVAGLIATQVTGMQSVSLTGAPAGRGAIVIRGNTSVGANIDADLAYSNPLYVIDGVQTSLEDLAGYGVSNVDFLASLNPNDIKSIDVLKDASAAAIYGSRGANGVIIIETKGGANLDKPEFTFTTSLGIQPKPDLVPILVGAAERRAKMDMIQRWWQPNELQSSYAPMVLTDSINPSFNNNVDYQNLFYRTGIMQKHNFSVRGGSEQSNYRVSLGYDKQEGAIIGTGVDRITLATNLNFKAGKSFRNRFITRFTYSDQDTGQGNPYQGPFSLNSSLPVSPAYLQSSLFSITDSRIKSLSGELNDKLNTDRTVNLTLSNFASVDVIKGLSLNSQLSFVYDSNKKNFYEPSTIRNEGDGFASYALYNRKNLTAETYLSLFKNFGNDNHEVTAVLGNRIDYNQYESMQLAAFGFGSDAIKVINDRYTQDQISGSTDISSNAMVSYFGRFAYKYKERYQIGASFSMDGSSRFGKDVRWAKFPSVNAGWTISEEPFLKPHISNVVDFLKVRASWGINGKQFPENFLRFGAYSLGYGGTPLGTSQMDVSSYGGVTGVIPNYNQIGNTSLSWEETEQWNIGVDLDLFNYRVSLTFDAYNKNTDKLFFDAAFPAYSGYNSAPTNIAGVVNYGWESMIHYHVFPKSNDLRLELMLGFSRNENYVSKLPNGNRDYIGSDYGYVVGRPLNLYKMFINEYILDDLSQLPVNPFTGQPLAGKSAWATIAPGFPIWSDLNGDYFLNETHDWKLTTDYSPIPDIQGSFNINLRYKKWYFQMYSQFSFGADIKNTVLNSYLDNYDRGNTPWAERGLADLSEHTFWQNPGDGAAGVDFPALYPTSAPSVGNFYRFRSNQSLWIDSGDYWKITNASIGYTFDGTDNFMKNIGFSRLRLYASVLNPYQWQRSKKVVDASMVDAKGHTYGNGYPQGKTIFIGIDTKF</sequence>
<dbReference type="SUPFAM" id="SSF49464">
    <property type="entry name" value="Carboxypeptidase regulatory domain-like"/>
    <property type="match status" value="1"/>
</dbReference>
<evidence type="ECO:0000256" key="1">
    <source>
        <dbReference type="ARBA" id="ARBA00004571"/>
    </source>
</evidence>
<comment type="subcellular location">
    <subcellularLocation>
        <location evidence="1 7">Cell outer membrane</location>
        <topology evidence="1 7">Multi-pass membrane protein</topology>
    </subcellularLocation>
</comment>
<evidence type="ECO:0000256" key="4">
    <source>
        <dbReference type="ARBA" id="ARBA00022692"/>
    </source>
</evidence>
<dbReference type="InterPro" id="IPR008969">
    <property type="entry name" value="CarboxyPept-like_regulatory"/>
</dbReference>
<reference evidence="10 11" key="1">
    <citation type="submission" date="2022-09" db="EMBL/GenBank/DDBJ databases">
        <title>Genome sequencing of Flavivirga sp. MEBiC05379.</title>
        <authorList>
            <person name="Oh H.-M."/>
            <person name="Kwon K.K."/>
            <person name="Park M.J."/>
            <person name="Yang S.-H."/>
        </authorList>
    </citation>
    <scope>NUCLEOTIDE SEQUENCE [LARGE SCALE GENOMIC DNA]</scope>
    <source>
        <strain evidence="10 11">MEBiC05379</strain>
    </source>
</reference>
<evidence type="ECO:0000256" key="5">
    <source>
        <dbReference type="ARBA" id="ARBA00023136"/>
    </source>
</evidence>
<proteinExistence type="inferred from homology"/>
<dbReference type="Proteomes" id="UP001337305">
    <property type="component" value="Unassembled WGS sequence"/>
</dbReference>
<accession>A0ABU7XX68</accession>
<evidence type="ECO:0000256" key="2">
    <source>
        <dbReference type="ARBA" id="ARBA00022448"/>
    </source>
</evidence>
<evidence type="ECO:0000256" key="7">
    <source>
        <dbReference type="PROSITE-ProRule" id="PRU01360"/>
    </source>
</evidence>
<name>A0ABU7XX68_9FLAO</name>
<keyword evidence="6 7" id="KW-0998">Cell outer membrane</keyword>
<keyword evidence="2 7" id="KW-0813">Transport</keyword>
<protein>
    <submittedName>
        <fullName evidence="10">SusC/RagA family TonB-linked outer membrane protein</fullName>
    </submittedName>
</protein>
<organism evidence="10 11">
    <name type="scientific">Flavivirga spongiicola</name>
    <dbReference type="NCBI Taxonomy" id="421621"/>
    <lineage>
        <taxon>Bacteria</taxon>
        <taxon>Pseudomonadati</taxon>
        <taxon>Bacteroidota</taxon>
        <taxon>Flavobacteriia</taxon>
        <taxon>Flavobacteriales</taxon>
        <taxon>Flavobacteriaceae</taxon>
        <taxon>Flavivirga</taxon>
    </lineage>
</organism>
<dbReference type="InterPro" id="IPR039426">
    <property type="entry name" value="TonB-dep_rcpt-like"/>
</dbReference>
<dbReference type="NCBIfam" id="TIGR04057">
    <property type="entry name" value="SusC_RagA_signa"/>
    <property type="match status" value="1"/>
</dbReference>
<keyword evidence="11" id="KW-1185">Reference proteome</keyword>
<keyword evidence="4 7" id="KW-0812">Transmembrane</keyword>
<keyword evidence="8" id="KW-0732">Signal</keyword>
<evidence type="ECO:0000313" key="10">
    <source>
        <dbReference type="EMBL" id="MEF3835315.1"/>
    </source>
</evidence>
<comment type="caution">
    <text evidence="10">The sequence shown here is derived from an EMBL/GenBank/DDBJ whole genome shotgun (WGS) entry which is preliminary data.</text>
</comment>
<feature type="domain" description="TonB-dependent receptor plug" evidence="9">
    <location>
        <begin position="115"/>
        <end position="241"/>
    </location>
</feature>
<comment type="similarity">
    <text evidence="7">Belongs to the TonB-dependent receptor family.</text>
</comment>
<dbReference type="Pfam" id="PF07715">
    <property type="entry name" value="Plug"/>
    <property type="match status" value="1"/>
</dbReference>
<evidence type="ECO:0000313" key="11">
    <source>
        <dbReference type="Proteomes" id="UP001337305"/>
    </source>
</evidence>
<dbReference type="SUPFAM" id="SSF56935">
    <property type="entry name" value="Porins"/>
    <property type="match status" value="1"/>
</dbReference>
<keyword evidence="3 7" id="KW-1134">Transmembrane beta strand</keyword>
<feature type="chain" id="PRO_5045609280" evidence="8">
    <location>
        <begin position="20"/>
        <end position="1063"/>
    </location>
</feature>
<dbReference type="InterPro" id="IPR012910">
    <property type="entry name" value="Plug_dom"/>
</dbReference>
<dbReference type="RefSeq" id="WP_303307606.1">
    <property type="nucleotide sequence ID" value="NZ_JAODOP010000004.1"/>
</dbReference>
<dbReference type="Gene3D" id="2.170.130.10">
    <property type="entry name" value="TonB-dependent receptor, plug domain"/>
    <property type="match status" value="1"/>
</dbReference>
<dbReference type="PROSITE" id="PS52016">
    <property type="entry name" value="TONB_DEPENDENT_REC_3"/>
    <property type="match status" value="1"/>
</dbReference>
<dbReference type="InterPro" id="IPR037066">
    <property type="entry name" value="Plug_dom_sf"/>
</dbReference>